<comment type="caution">
    <text evidence="1">The sequence shown here is derived from an EMBL/GenBank/DDBJ whole genome shotgun (WGS) entry which is preliminary data.</text>
</comment>
<evidence type="ECO:0000313" key="1">
    <source>
        <dbReference type="EMBL" id="HHS62168.1"/>
    </source>
</evidence>
<organism evidence="1">
    <name type="scientific">candidate division WOR-3 bacterium</name>
    <dbReference type="NCBI Taxonomy" id="2052148"/>
    <lineage>
        <taxon>Bacteria</taxon>
        <taxon>Bacteria division WOR-3</taxon>
    </lineage>
</organism>
<dbReference type="EMBL" id="DTHJ01000019">
    <property type="protein sequence ID" value="HHS62168.1"/>
    <property type="molecule type" value="Genomic_DNA"/>
</dbReference>
<accession>A0A7C6EJ83</accession>
<dbReference type="AlphaFoldDB" id="A0A7C6EJ83"/>
<reference evidence="1" key="1">
    <citation type="journal article" date="2020" name="mSystems">
        <title>Genome- and Community-Level Interaction Insights into Carbon Utilization and Element Cycling Functions of Hydrothermarchaeota in Hydrothermal Sediment.</title>
        <authorList>
            <person name="Zhou Z."/>
            <person name="Liu Y."/>
            <person name="Xu W."/>
            <person name="Pan J."/>
            <person name="Luo Z.H."/>
            <person name="Li M."/>
        </authorList>
    </citation>
    <scope>NUCLEOTIDE SEQUENCE [LARGE SCALE GENOMIC DNA]</scope>
    <source>
        <strain evidence="1">SpSt-783</strain>
    </source>
</reference>
<gene>
    <name evidence="1" type="ORF">ENV70_00940</name>
</gene>
<sequence>MKKIIFLIIIGLCVFDCTGKEDLYFTHLYGWAKYDTLEGINGLKLLVRDINPDNTDYYRFRPVTTGYSSDSLPGFFEIDSVCYGTSSFQGGQIVAVLLDSVDNPGWPRQYWYLTLSGGVDTVELNLKR</sequence>
<protein>
    <submittedName>
        <fullName evidence="1">Uncharacterized protein</fullName>
    </submittedName>
</protein>
<proteinExistence type="predicted"/>
<name>A0A7C6EJ83_UNCW3</name>